<name>A0A2S8G2C5_9BACT</name>
<dbReference type="AlphaFoldDB" id="A0A2S8G2C5"/>
<protein>
    <submittedName>
        <fullName evidence="1">Uncharacterized protein</fullName>
    </submittedName>
</protein>
<gene>
    <name evidence="1" type="ORF">C5Y98_11155</name>
</gene>
<dbReference type="EMBL" id="PUIB01000011">
    <property type="protein sequence ID" value="PQO38597.1"/>
    <property type="molecule type" value="Genomic_DNA"/>
</dbReference>
<comment type="caution">
    <text evidence="1">The sequence shown here is derived from an EMBL/GenBank/DDBJ whole genome shotgun (WGS) entry which is preliminary data.</text>
</comment>
<sequence length="101" mass="11041">MPPSPIIPPSPPSIIMPSSPPSIIMDSSMYPPSPPAAYSPPSPIPVANLGTVTRERIGITSRPNSIEMICLMVAWWWLEISPLVLAMIRIRFSSTHRFSCA</sequence>
<reference evidence="1 2" key="1">
    <citation type="submission" date="2018-02" db="EMBL/GenBank/DDBJ databases">
        <title>Comparative genomes isolates from brazilian mangrove.</title>
        <authorList>
            <person name="Araujo J.E."/>
            <person name="Taketani R.G."/>
            <person name="Silva M.C.P."/>
            <person name="Loureco M.V."/>
            <person name="Andreote F.D."/>
        </authorList>
    </citation>
    <scope>NUCLEOTIDE SEQUENCE [LARGE SCALE GENOMIC DNA]</scope>
    <source>
        <strain evidence="1 2">NAP PRIS-MGV</strain>
    </source>
</reference>
<proteinExistence type="predicted"/>
<evidence type="ECO:0000313" key="1">
    <source>
        <dbReference type="EMBL" id="PQO38597.1"/>
    </source>
</evidence>
<evidence type="ECO:0000313" key="2">
    <source>
        <dbReference type="Proteomes" id="UP000239388"/>
    </source>
</evidence>
<organism evidence="1 2">
    <name type="scientific">Blastopirellula marina</name>
    <dbReference type="NCBI Taxonomy" id="124"/>
    <lineage>
        <taxon>Bacteria</taxon>
        <taxon>Pseudomonadati</taxon>
        <taxon>Planctomycetota</taxon>
        <taxon>Planctomycetia</taxon>
        <taxon>Pirellulales</taxon>
        <taxon>Pirellulaceae</taxon>
        <taxon>Blastopirellula</taxon>
    </lineage>
</organism>
<accession>A0A2S8G2C5</accession>
<dbReference type="Proteomes" id="UP000239388">
    <property type="component" value="Unassembled WGS sequence"/>
</dbReference>